<proteinExistence type="predicted"/>
<sequence>MSNTHLKPTSDTEIISWEATISAWVDGEGEIEPSDLDTPYGRQLWDNYHLIGDVLRSPDLAIAPSEAFYARLSKAIDDEPTVLAPGRYLQGRAVRVALSSVAVAALAVTVFWFSSPYFADSNTAAPILATASDDWLLVDYMDAHRDFSAMRPMGGESSYDLGARD</sequence>
<evidence type="ECO:0000313" key="4">
    <source>
        <dbReference type="Proteomes" id="UP000823889"/>
    </source>
</evidence>
<keyword evidence="1" id="KW-0472">Membrane</keyword>
<reference evidence="3" key="2">
    <citation type="submission" date="2021-04" db="EMBL/GenBank/DDBJ databases">
        <authorList>
            <person name="Gilroy R."/>
        </authorList>
    </citation>
    <scope>NUCLEOTIDE SEQUENCE</scope>
    <source>
        <strain evidence="3">9264</strain>
    </source>
</reference>
<dbReference type="Proteomes" id="UP000823889">
    <property type="component" value="Unassembled WGS sequence"/>
</dbReference>
<dbReference type="InterPro" id="IPR005572">
    <property type="entry name" value="Anti-sigma_E_RseA_N"/>
</dbReference>
<evidence type="ECO:0000313" key="3">
    <source>
        <dbReference type="EMBL" id="HJD45182.1"/>
    </source>
</evidence>
<protein>
    <submittedName>
        <fullName evidence="3">Sigma-E factor negative regulatory protein</fullName>
    </submittedName>
</protein>
<accession>A0A9D2U9V9</accession>
<evidence type="ECO:0000256" key="1">
    <source>
        <dbReference type="SAM" id="Phobius"/>
    </source>
</evidence>
<gene>
    <name evidence="3" type="ORF">H9906_09195</name>
</gene>
<keyword evidence="1" id="KW-1133">Transmembrane helix</keyword>
<name>A0A9D2U9V9_9BURK</name>
<dbReference type="Pfam" id="PF03872">
    <property type="entry name" value="RseA_N"/>
    <property type="match status" value="1"/>
</dbReference>
<dbReference type="AlphaFoldDB" id="A0A9D2U9V9"/>
<evidence type="ECO:0000259" key="2">
    <source>
        <dbReference type="Pfam" id="PF03872"/>
    </source>
</evidence>
<dbReference type="CDD" id="cd16328">
    <property type="entry name" value="RseA_N"/>
    <property type="match status" value="1"/>
</dbReference>
<organism evidence="3 4">
    <name type="scientific">Candidatus Paenalcaligenes intestinipullorum</name>
    <dbReference type="NCBI Taxonomy" id="2838718"/>
    <lineage>
        <taxon>Bacteria</taxon>
        <taxon>Pseudomonadati</taxon>
        <taxon>Pseudomonadota</taxon>
        <taxon>Betaproteobacteria</taxon>
        <taxon>Burkholderiales</taxon>
        <taxon>Alcaligenaceae</taxon>
        <taxon>Paenalcaligenes</taxon>
    </lineage>
</organism>
<dbReference type="Gene3D" id="1.10.10.880">
    <property type="entry name" value="Anti sigma-E protein RseA, N-terminal domain"/>
    <property type="match status" value="1"/>
</dbReference>
<keyword evidence="1" id="KW-0812">Transmembrane</keyword>
<dbReference type="EMBL" id="DWUQ01000194">
    <property type="protein sequence ID" value="HJD45182.1"/>
    <property type="molecule type" value="Genomic_DNA"/>
</dbReference>
<dbReference type="SUPFAM" id="SSF89069">
    <property type="entry name" value="N-terminal, cytoplasmic domain of anti-sigmaE factor RseA"/>
    <property type="match status" value="1"/>
</dbReference>
<dbReference type="GO" id="GO:0016989">
    <property type="term" value="F:sigma factor antagonist activity"/>
    <property type="evidence" value="ECO:0007669"/>
    <property type="project" value="InterPro"/>
</dbReference>
<comment type="caution">
    <text evidence="3">The sequence shown here is derived from an EMBL/GenBank/DDBJ whole genome shotgun (WGS) entry which is preliminary data.</text>
</comment>
<feature type="domain" description="Anti sigma-E protein RseA N-terminal" evidence="2">
    <location>
        <begin position="20"/>
        <end position="85"/>
    </location>
</feature>
<feature type="transmembrane region" description="Helical" evidence="1">
    <location>
        <begin position="93"/>
        <end position="113"/>
    </location>
</feature>
<dbReference type="InterPro" id="IPR036147">
    <property type="entry name" value="Anti-sigma_E_RseA_N_sf"/>
</dbReference>
<reference evidence="3" key="1">
    <citation type="journal article" date="2021" name="PeerJ">
        <title>Extensive microbial diversity within the chicken gut microbiome revealed by metagenomics and culture.</title>
        <authorList>
            <person name="Gilroy R."/>
            <person name="Ravi A."/>
            <person name="Getino M."/>
            <person name="Pursley I."/>
            <person name="Horton D.L."/>
            <person name="Alikhan N.F."/>
            <person name="Baker D."/>
            <person name="Gharbi K."/>
            <person name="Hall N."/>
            <person name="Watson M."/>
            <person name="Adriaenssens E.M."/>
            <person name="Foster-Nyarko E."/>
            <person name="Jarju S."/>
            <person name="Secka A."/>
            <person name="Antonio M."/>
            <person name="Oren A."/>
            <person name="Chaudhuri R.R."/>
            <person name="La Ragione R."/>
            <person name="Hildebrand F."/>
            <person name="Pallen M.J."/>
        </authorList>
    </citation>
    <scope>NUCLEOTIDE SEQUENCE</scope>
    <source>
        <strain evidence="3">9264</strain>
    </source>
</reference>